<accession>A0A2H0VBA5</accession>
<dbReference type="InterPro" id="IPR033714">
    <property type="entry name" value="tRNA_bind_bactPheRS"/>
</dbReference>
<sequence>MLSLTNLLKKIFGLQSSGFKNIFAAKVSSIEKHPNADRLRVVKLNLGSREVYPVICGAFNFEEGDVVALALPGAEIKQNIHDKNHKPFILEKAKIRGVESQGMICARFELGLGPLDERPEIMVLKTSVAPGSQFTPKMLK</sequence>
<evidence type="ECO:0000256" key="1">
    <source>
        <dbReference type="ARBA" id="ARBA00022555"/>
    </source>
</evidence>
<dbReference type="AlphaFoldDB" id="A0A2H0VBA5"/>
<dbReference type="PROSITE" id="PS50886">
    <property type="entry name" value="TRBD"/>
    <property type="match status" value="1"/>
</dbReference>
<evidence type="ECO:0000256" key="3">
    <source>
        <dbReference type="PROSITE-ProRule" id="PRU00209"/>
    </source>
</evidence>
<dbReference type="Gene3D" id="2.40.50.140">
    <property type="entry name" value="Nucleic acid-binding proteins"/>
    <property type="match status" value="1"/>
</dbReference>
<dbReference type="GO" id="GO:0000049">
    <property type="term" value="F:tRNA binding"/>
    <property type="evidence" value="ECO:0007669"/>
    <property type="project" value="UniProtKB-UniRule"/>
</dbReference>
<dbReference type="InterPro" id="IPR002547">
    <property type="entry name" value="tRNA-bd_dom"/>
</dbReference>
<dbReference type="Proteomes" id="UP000230922">
    <property type="component" value="Unassembled WGS sequence"/>
</dbReference>
<reference evidence="6" key="1">
    <citation type="submission" date="2017-09" db="EMBL/GenBank/DDBJ databases">
        <title>Depth-based differentiation of microbial function through sediment-hosted aquifers and enrichment of novel symbionts in the deep terrestrial subsurface.</title>
        <authorList>
            <person name="Probst A.J."/>
            <person name="Ladd B."/>
            <person name="Jarett J.K."/>
            <person name="Geller-Mcgrath D.E."/>
            <person name="Sieber C.M.K."/>
            <person name="Emerson J.B."/>
            <person name="Anantharaman K."/>
            <person name="Thomas B.C."/>
            <person name="Malmstrom R."/>
            <person name="Stieglmeier M."/>
            <person name="Klingl A."/>
            <person name="Woyke T."/>
            <person name="Ryan C.M."/>
            <person name="Banfield J.F."/>
        </authorList>
    </citation>
    <scope>NUCLEOTIDE SEQUENCE [LARGE SCALE GENOMIC DNA]</scope>
</reference>
<proteinExistence type="predicted"/>
<evidence type="ECO:0000313" key="6">
    <source>
        <dbReference type="Proteomes" id="UP000230922"/>
    </source>
</evidence>
<gene>
    <name evidence="5" type="ORF">COT92_01480</name>
</gene>
<evidence type="ECO:0000313" key="5">
    <source>
        <dbReference type="EMBL" id="PIR96374.1"/>
    </source>
</evidence>
<protein>
    <recommendedName>
        <fullName evidence="4">tRNA-binding domain-containing protein</fullName>
    </recommendedName>
</protein>
<name>A0A2H0VBA5_9BACT</name>
<dbReference type="InterPro" id="IPR012340">
    <property type="entry name" value="NA-bd_OB-fold"/>
</dbReference>
<dbReference type="EMBL" id="PFAK01000022">
    <property type="protein sequence ID" value="PIR96374.1"/>
    <property type="molecule type" value="Genomic_DNA"/>
</dbReference>
<dbReference type="CDD" id="cd02796">
    <property type="entry name" value="tRNA_bind_bactPheRS"/>
    <property type="match status" value="1"/>
</dbReference>
<evidence type="ECO:0000256" key="2">
    <source>
        <dbReference type="ARBA" id="ARBA00022884"/>
    </source>
</evidence>
<keyword evidence="1 3" id="KW-0820">tRNA-binding</keyword>
<dbReference type="Pfam" id="PF01588">
    <property type="entry name" value="tRNA_bind"/>
    <property type="match status" value="1"/>
</dbReference>
<evidence type="ECO:0000259" key="4">
    <source>
        <dbReference type="PROSITE" id="PS50886"/>
    </source>
</evidence>
<organism evidence="5 6">
    <name type="scientific">Candidatus Doudnabacteria bacterium CG10_big_fil_rev_8_21_14_0_10_42_18</name>
    <dbReference type="NCBI Taxonomy" id="1974552"/>
    <lineage>
        <taxon>Bacteria</taxon>
        <taxon>Candidatus Doudnaibacteriota</taxon>
    </lineage>
</organism>
<comment type="caution">
    <text evidence="5">The sequence shown here is derived from an EMBL/GenBank/DDBJ whole genome shotgun (WGS) entry which is preliminary data.</text>
</comment>
<feature type="domain" description="TRNA-binding" evidence="4">
    <location>
        <begin position="16"/>
        <end position="135"/>
    </location>
</feature>
<keyword evidence="2 3" id="KW-0694">RNA-binding</keyword>
<dbReference type="SUPFAM" id="SSF50249">
    <property type="entry name" value="Nucleic acid-binding proteins"/>
    <property type="match status" value="1"/>
</dbReference>